<protein>
    <submittedName>
        <fullName evidence="1">Thiamine biosynthesis protein ThiF</fullName>
    </submittedName>
</protein>
<name>A0A2M8ITH8_9RHOB</name>
<proteinExistence type="predicted"/>
<keyword evidence="2" id="KW-1185">Reference proteome</keyword>
<gene>
    <name evidence="1" type="ORF">CVM52_25415</name>
</gene>
<dbReference type="Proteomes" id="UP000231553">
    <property type="component" value="Unassembled WGS sequence"/>
</dbReference>
<organism evidence="1 2">
    <name type="scientific">Pseudooceanicola lipolyticus</name>
    <dbReference type="NCBI Taxonomy" id="2029104"/>
    <lineage>
        <taxon>Bacteria</taxon>
        <taxon>Pseudomonadati</taxon>
        <taxon>Pseudomonadota</taxon>
        <taxon>Alphaproteobacteria</taxon>
        <taxon>Rhodobacterales</taxon>
        <taxon>Paracoccaceae</taxon>
        <taxon>Pseudooceanicola</taxon>
    </lineage>
</organism>
<accession>A0A2M8ITH8</accession>
<evidence type="ECO:0000313" key="1">
    <source>
        <dbReference type="EMBL" id="PJE33831.1"/>
    </source>
</evidence>
<reference evidence="1 2" key="1">
    <citation type="journal article" date="2018" name="Int. J. Syst. Evol. Microbiol.">
        <title>Pseudooceanicola lipolyticus sp. nov., a marine alphaproteobacterium, reclassification of Oceanicola flagellatus as Pseudooceanicola flagellatus comb. nov. and emended description of the genus Pseudooceanicola.</title>
        <authorList>
            <person name="Huang M.-M."/>
            <person name="Guo L.-L."/>
            <person name="Wu Y.-H."/>
            <person name="Lai Q.-L."/>
            <person name="Shao Z.-Z."/>
            <person name="Wang C.-S."/>
            <person name="Wu M."/>
            <person name="Xu X.-W."/>
        </authorList>
    </citation>
    <scope>NUCLEOTIDE SEQUENCE [LARGE SCALE GENOMIC DNA]</scope>
    <source>
        <strain evidence="1 2">157</strain>
    </source>
</reference>
<dbReference type="AlphaFoldDB" id="A0A2M8ITH8"/>
<feature type="non-terminal residue" evidence="1">
    <location>
        <position position="1"/>
    </location>
</feature>
<sequence length="48" mass="5066">GGPVPERGQRAVLCCRSGQRSWAAAERLAAVWDGEIHLVALGDPTPPN</sequence>
<evidence type="ECO:0000313" key="2">
    <source>
        <dbReference type="Proteomes" id="UP000231553"/>
    </source>
</evidence>
<comment type="caution">
    <text evidence="1">The sequence shown here is derived from an EMBL/GenBank/DDBJ whole genome shotgun (WGS) entry which is preliminary data.</text>
</comment>
<dbReference type="EMBL" id="PGTB01000314">
    <property type="protein sequence ID" value="PJE33831.1"/>
    <property type="molecule type" value="Genomic_DNA"/>
</dbReference>